<accession>A0ABY7NK83</accession>
<feature type="signal peptide" evidence="1">
    <location>
        <begin position="1"/>
        <end position="37"/>
    </location>
</feature>
<keyword evidence="3" id="KW-0378">Hydrolase</keyword>
<dbReference type="Pfam" id="PF13472">
    <property type="entry name" value="Lipase_GDSL_2"/>
    <property type="match status" value="1"/>
</dbReference>
<keyword evidence="4" id="KW-1185">Reference proteome</keyword>
<dbReference type="Gene3D" id="3.40.50.1110">
    <property type="entry name" value="SGNH hydrolase"/>
    <property type="match status" value="1"/>
</dbReference>
<feature type="domain" description="SGNH hydrolase-type esterase" evidence="2">
    <location>
        <begin position="217"/>
        <end position="413"/>
    </location>
</feature>
<evidence type="ECO:0000256" key="1">
    <source>
        <dbReference type="SAM" id="SignalP"/>
    </source>
</evidence>
<protein>
    <submittedName>
        <fullName evidence="3">SGNH/GDSL hydrolase family protein</fullName>
    </submittedName>
</protein>
<evidence type="ECO:0000313" key="4">
    <source>
        <dbReference type="Proteomes" id="UP001210865"/>
    </source>
</evidence>
<dbReference type="InterPro" id="IPR053140">
    <property type="entry name" value="GDSL_Rv0518-like"/>
</dbReference>
<name>A0ABY7NK83_9SPHN</name>
<dbReference type="PANTHER" id="PTHR43784:SF2">
    <property type="entry name" value="GDSL-LIKE LIPASE_ACYLHYDROLASE, PUTATIVE (AFU_ORTHOLOGUE AFUA_2G00820)-RELATED"/>
    <property type="match status" value="1"/>
</dbReference>
<reference evidence="3 4" key="1">
    <citation type="submission" date="2022-12" db="EMBL/GenBank/DDBJ databases">
        <title>Sphingomonas abieness sp. nov., an endophytic bacterium isolated from Abies koreana.</title>
        <authorList>
            <person name="Jiang L."/>
            <person name="Lee J."/>
        </authorList>
    </citation>
    <scope>NUCLEOTIDE SEQUENCE [LARGE SCALE GENOMIC DNA]</scope>
    <source>
        <strain evidence="4">PAMB 00755</strain>
    </source>
</reference>
<feature type="chain" id="PRO_5046015670" evidence="1">
    <location>
        <begin position="38"/>
        <end position="428"/>
    </location>
</feature>
<evidence type="ECO:0000313" key="3">
    <source>
        <dbReference type="EMBL" id="WBO20926.1"/>
    </source>
</evidence>
<organism evidence="3 4">
    <name type="scientific">Sphingomonas abietis</name>
    <dbReference type="NCBI Taxonomy" id="3012344"/>
    <lineage>
        <taxon>Bacteria</taxon>
        <taxon>Pseudomonadati</taxon>
        <taxon>Pseudomonadota</taxon>
        <taxon>Alphaproteobacteria</taxon>
        <taxon>Sphingomonadales</taxon>
        <taxon>Sphingomonadaceae</taxon>
        <taxon>Sphingomonas</taxon>
    </lineage>
</organism>
<dbReference type="EMBL" id="CP115174">
    <property type="protein sequence ID" value="WBO20926.1"/>
    <property type="molecule type" value="Genomic_DNA"/>
</dbReference>
<sequence>MSIETRRARSRPKTAFAKQLSIFALAASLFVETPALAQDTNWIGTWMASPQPTWGADFAFPTKIPAAVQNQTFRQVIRISLGGPRFRFVFSNIYGDAPMKIGAASVAIAGPNATSAIQAVQSLSFGGKESTVILPGAQAVSDPLDMTVADGTQLVVSTWLPDKTSLKTFHWDGRATAWFGQGDLTRATTFPAKDKTDARILLSEVLVDTTNEGAVVAVGDSITDGNGATIDANTRWPDFLAMRFAPNHIAVLNAGISGGRLLQDKMGVNALARLDCDVLTQPNVRAVILLIGINDIAWPGTAFARQQVRPAAEAMIAGYRQFIALAHARNVRVIGATLTPFEGALSGTPLDDYYNTDKDALRLEINRWIRESGAFDGVIDFDRLLRDPAHPARLAPIFDSGDHLHPGDAGNKAMAGAIDLGVLLGSHP</sequence>
<proteinExistence type="predicted"/>
<dbReference type="InterPro" id="IPR036514">
    <property type="entry name" value="SGNH_hydro_sf"/>
</dbReference>
<dbReference type="SUPFAM" id="SSF52266">
    <property type="entry name" value="SGNH hydrolase"/>
    <property type="match status" value="1"/>
</dbReference>
<dbReference type="RefSeq" id="WP_270075576.1">
    <property type="nucleotide sequence ID" value="NZ_CP115174.1"/>
</dbReference>
<dbReference type="GO" id="GO:0016787">
    <property type="term" value="F:hydrolase activity"/>
    <property type="evidence" value="ECO:0007669"/>
    <property type="project" value="UniProtKB-KW"/>
</dbReference>
<dbReference type="CDD" id="cd01830">
    <property type="entry name" value="XynE_like"/>
    <property type="match status" value="1"/>
</dbReference>
<dbReference type="Proteomes" id="UP001210865">
    <property type="component" value="Chromosome"/>
</dbReference>
<dbReference type="PANTHER" id="PTHR43784">
    <property type="entry name" value="GDSL-LIKE LIPASE/ACYLHYDROLASE, PUTATIVE (AFU_ORTHOLOGUE AFUA_2G00820)-RELATED"/>
    <property type="match status" value="1"/>
</dbReference>
<gene>
    <name evidence="3" type="ORF">PBT88_11965</name>
</gene>
<keyword evidence="1" id="KW-0732">Signal</keyword>
<dbReference type="InterPro" id="IPR013830">
    <property type="entry name" value="SGNH_hydro"/>
</dbReference>
<evidence type="ECO:0000259" key="2">
    <source>
        <dbReference type="Pfam" id="PF13472"/>
    </source>
</evidence>